<evidence type="ECO:0000256" key="8">
    <source>
        <dbReference type="ARBA" id="ARBA00023049"/>
    </source>
</evidence>
<dbReference type="SUPFAM" id="SSF55920">
    <property type="entry name" value="Creatinase/aminopeptidase"/>
    <property type="match status" value="1"/>
</dbReference>
<dbReference type="InterPro" id="IPR036005">
    <property type="entry name" value="Creatinase/aminopeptidase-like"/>
</dbReference>
<dbReference type="GO" id="GO:0005829">
    <property type="term" value="C:cytosol"/>
    <property type="evidence" value="ECO:0007669"/>
    <property type="project" value="TreeGrafter"/>
</dbReference>
<evidence type="ECO:0000259" key="11">
    <source>
        <dbReference type="SMART" id="SM01011"/>
    </source>
</evidence>
<dbReference type="OrthoDB" id="9806388at2"/>
<dbReference type="InterPro" id="IPR001131">
    <property type="entry name" value="Peptidase_M24B_aminopep-P_CS"/>
</dbReference>
<accession>A0A2Z4GGZ6</accession>
<dbReference type="InterPro" id="IPR007865">
    <property type="entry name" value="Aminopep_P_N"/>
</dbReference>
<dbReference type="PANTHER" id="PTHR43226:SF4">
    <property type="entry name" value="XAA-PRO AMINOPEPTIDASE 3"/>
    <property type="match status" value="1"/>
</dbReference>
<name>A0A2Z4GGZ6_9BACT</name>
<evidence type="ECO:0000256" key="4">
    <source>
        <dbReference type="ARBA" id="ARBA00012574"/>
    </source>
</evidence>
<dbReference type="AlphaFoldDB" id="A0A2Z4GGZ6"/>
<dbReference type="GO" id="GO:0070006">
    <property type="term" value="F:metalloaminopeptidase activity"/>
    <property type="evidence" value="ECO:0007669"/>
    <property type="project" value="InterPro"/>
</dbReference>
<evidence type="ECO:0000256" key="2">
    <source>
        <dbReference type="ARBA" id="ARBA00001936"/>
    </source>
</evidence>
<evidence type="ECO:0000313" key="12">
    <source>
        <dbReference type="EMBL" id="AWW00660.1"/>
    </source>
</evidence>
<evidence type="ECO:0000313" key="13">
    <source>
        <dbReference type="Proteomes" id="UP000249873"/>
    </source>
</evidence>
<gene>
    <name evidence="12" type="ORF">DJ013_21720</name>
</gene>
<comment type="similarity">
    <text evidence="3 10">Belongs to the peptidase M24B family.</text>
</comment>
<dbReference type="Gene3D" id="3.40.350.10">
    <property type="entry name" value="Creatinase/prolidase N-terminal domain"/>
    <property type="match status" value="1"/>
</dbReference>
<dbReference type="PANTHER" id="PTHR43226">
    <property type="entry name" value="XAA-PRO AMINOPEPTIDASE 3"/>
    <property type="match status" value="1"/>
</dbReference>
<evidence type="ECO:0000256" key="9">
    <source>
        <dbReference type="ARBA" id="ARBA00023211"/>
    </source>
</evidence>
<dbReference type="Pfam" id="PF05195">
    <property type="entry name" value="AMP_N"/>
    <property type="match status" value="1"/>
</dbReference>
<feature type="domain" description="Aminopeptidase P N-terminal" evidence="11">
    <location>
        <begin position="4"/>
        <end position="136"/>
    </location>
</feature>
<proteinExistence type="inferred from homology"/>
<dbReference type="Pfam" id="PF00557">
    <property type="entry name" value="Peptidase_M24"/>
    <property type="match status" value="1"/>
</dbReference>
<dbReference type="KEGG" id="als:DJ013_21720"/>
<keyword evidence="12" id="KW-0031">Aminopeptidase</keyword>
<dbReference type="SUPFAM" id="SSF53092">
    <property type="entry name" value="Creatinase/prolidase N-terminal domain"/>
    <property type="match status" value="1"/>
</dbReference>
<comment type="catalytic activity">
    <reaction evidence="1">
        <text>Release of any N-terminal amino acid, including proline, that is linked to proline, even from a dipeptide or tripeptide.</text>
        <dbReference type="EC" id="3.4.11.9"/>
    </reaction>
</comment>
<dbReference type="GO" id="GO:0006508">
    <property type="term" value="P:proteolysis"/>
    <property type="evidence" value="ECO:0007669"/>
    <property type="project" value="UniProtKB-KW"/>
</dbReference>
<evidence type="ECO:0000256" key="5">
    <source>
        <dbReference type="ARBA" id="ARBA00022670"/>
    </source>
</evidence>
<dbReference type="Proteomes" id="UP000249873">
    <property type="component" value="Chromosome"/>
</dbReference>
<keyword evidence="5" id="KW-0645">Protease</keyword>
<keyword evidence="8" id="KW-0482">Metalloprotease</keyword>
<protein>
    <recommendedName>
        <fullName evidence="4">Xaa-Pro aminopeptidase</fullName>
        <ecNumber evidence="4">3.4.11.9</ecNumber>
    </recommendedName>
</protein>
<dbReference type="InterPro" id="IPR052433">
    <property type="entry name" value="X-Pro_dipept-like"/>
</dbReference>
<dbReference type="SMART" id="SM01011">
    <property type="entry name" value="AMP_N"/>
    <property type="match status" value="1"/>
</dbReference>
<dbReference type="EMBL" id="CP029480">
    <property type="protein sequence ID" value="AWW00660.1"/>
    <property type="molecule type" value="Genomic_DNA"/>
</dbReference>
<evidence type="ECO:0000256" key="3">
    <source>
        <dbReference type="ARBA" id="ARBA00008766"/>
    </source>
</evidence>
<dbReference type="EC" id="3.4.11.9" evidence="4"/>
<keyword evidence="6 10" id="KW-0479">Metal-binding</keyword>
<organism evidence="12 13">
    <name type="scientific">Arcticibacterium luteifluviistationis</name>
    <dbReference type="NCBI Taxonomy" id="1784714"/>
    <lineage>
        <taxon>Bacteria</taxon>
        <taxon>Pseudomonadati</taxon>
        <taxon>Bacteroidota</taxon>
        <taxon>Cytophagia</taxon>
        <taxon>Cytophagales</taxon>
        <taxon>Leadbetterellaceae</taxon>
        <taxon>Arcticibacterium</taxon>
    </lineage>
</organism>
<dbReference type="PROSITE" id="PS00491">
    <property type="entry name" value="PROLINE_PEPTIDASE"/>
    <property type="match status" value="1"/>
</dbReference>
<dbReference type="RefSeq" id="WP_111374026.1">
    <property type="nucleotide sequence ID" value="NZ_CP029480.1"/>
</dbReference>
<evidence type="ECO:0000256" key="10">
    <source>
        <dbReference type="RuleBase" id="RU000590"/>
    </source>
</evidence>
<comment type="cofactor">
    <cofactor evidence="2">
        <name>Mn(2+)</name>
        <dbReference type="ChEBI" id="CHEBI:29035"/>
    </cofactor>
</comment>
<dbReference type="InterPro" id="IPR029149">
    <property type="entry name" value="Creatin/AminoP/Spt16_N"/>
</dbReference>
<keyword evidence="13" id="KW-1185">Reference proteome</keyword>
<dbReference type="InterPro" id="IPR000994">
    <property type="entry name" value="Pept_M24"/>
</dbReference>
<dbReference type="CDD" id="cd01087">
    <property type="entry name" value="Prolidase"/>
    <property type="match status" value="1"/>
</dbReference>
<keyword evidence="9" id="KW-0464">Manganese</keyword>
<evidence type="ECO:0000256" key="7">
    <source>
        <dbReference type="ARBA" id="ARBA00022801"/>
    </source>
</evidence>
<evidence type="ECO:0000256" key="1">
    <source>
        <dbReference type="ARBA" id="ARBA00001424"/>
    </source>
</evidence>
<sequence length="464" mass="51845">MKFFPAQTYIDRRAKLKSSVNSGLILLMGTNEAPLNCPDNHFRYRQDSSFLYFFGINQPGLNAIIDTESGEEVLFGNEFSLEDIVWVGQQETITAKAAKVGVNDLRPSSKIASILAEAQSKGRKIHFLPPYRFDNKLQLMEWLGLGANEIKPNLSLELVKAVINLRSYKSEEEVIQMTHAVNISGEIHINAMRNIAEGKKEYEIVADIYRTAKANNSYLAYPPILSINGQILHNHGHANTMTGNRLVLNDSGAENEMCYSGDITRTAPVSGKFSTKQKEIYNIVLEMEESSIAALKAGIMNRDIHIDANKLMLSRLKELGLVSGNTDELAEQGMGGLFMPHGLGHQIGMDVHDMEDLGEDLVGYSEGLKRSTQLGLKSLRLAKKLEADYVITVEPGIYFIPELIEQWKADKMFEEHINYDKLKDYYDFGGIRIEDDILITANGHQVLGDKIPKTVEEVENAMAS</sequence>
<keyword evidence="7" id="KW-0378">Hydrolase</keyword>
<evidence type="ECO:0000256" key="6">
    <source>
        <dbReference type="ARBA" id="ARBA00022723"/>
    </source>
</evidence>
<reference evidence="12 13" key="1">
    <citation type="submission" date="2018-05" db="EMBL/GenBank/DDBJ databases">
        <title>Complete genome sequence of Arcticibacterium luteifluviistationis SM1504T, a cytophagaceae bacterium isolated from Arctic surface seawater.</title>
        <authorList>
            <person name="Li Y."/>
            <person name="Qin Q.-L."/>
        </authorList>
    </citation>
    <scope>NUCLEOTIDE SEQUENCE [LARGE SCALE GENOMIC DNA]</scope>
    <source>
        <strain evidence="12 13">SM1504</strain>
    </source>
</reference>
<dbReference type="Gene3D" id="3.90.230.10">
    <property type="entry name" value="Creatinase/methionine aminopeptidase superfamily"/>
    <property type="match status" value="1"/>
</dbReference>
<dbReference type="GO" id="GO:0030145">
    <property type="term" value="F:manganese ion binding"/>
    <property type="evidence" value="ECO:0007669"/>
    <property type="project" value="InterPro"/>
</dbReference>